<proteinExistence type="predicted"/>
<keyword evidence="1" id="KW-0812">Transmembrane</keyword>
<organism evidence="2 3">
    <name type="scientific">Pisolithus microcarpus 441</name>
    <dbReference type="NCBI Taxonomy" id="765257"/>
    <lineage>
        <taxon>Eukaryota</taxon>
        <taxon>Fungi</taxon>
        <taxon>Dikarya</taxon>
        <taxon>Basidiomycota</taxon>
        <taxon>Agaricomycotina</taxon>
        <taxon>Agaricomycetes</taxon>
        <taxon>Agaricomycetidae</taxon>
        <taxon>Boletales</taxon>
        <taxon>Sclerodermatineae</taxon>
        <taxon>Pisolithaceae</taxon>
        <taxon>Pisolithus</taxon>
    </lineage>
</organism>
<evidence type="ECO:0000256" key="1">
    <source>
        <dbReference type="SAM" id="Phobius"/>
    </source>
</evidence>
<name>A0A0C9ZUI6_9AGAM</name>
<dbReference type="OrthoDB" id="2693061at2759"/>
<gene>
    <name evidence="2" type="ORF">PISMIDRAFT_679467</name>
</gene>
<dbReference type="EMBL" id="KN833727">
    <property type="protein sequence ID" value="KIK23343.1"/>
    <property type="molecule type" value="Genomic_DNA"/>
</dbReference>
<keyword evidence="1" id="KW-1133">Transmembrane helix</keyword>
<feature type="transmembrane region" description="Helical" evidence="1">
    <location>
        <begin position="6"/>
        <end position="26"/>
    </location>
</feature>
<keyword evidence="1" id="KW-0472">Membrane</keyword>
<evidence type="ECO:0000313" key="2">
    <source>
        <dbReference type="EMBL" id="KIK23343.1"/>
    </source>
</evidence>
<dbReference type="AlphaFoldDB" id="A0A0C9ZUI6"/>
<accession>A0A0C9ZUI6</accession>
<dbReference type="HOGENOM" id="CLU_2813380_0_0_1"/>
<dbReference type="Proteomes" id="UP000054018">
    <property type="component" value="Unassembled WGS sequence"/>
</dbReference>
<protein>
    <submittedName>
        <fullName evidence="2">Unplaced genomic scaffold scaffold_43, whole genome shotgun sequence</fullName>
    </submittedName>
</protein>
<sequence length="67" mass="7608">MHYEVVYCISGYIFILQAIVVFSIGTPDPKYDFRQRSSSADHDSAGVITMAHAVWKSKPGPVRFFLR</sequence>
<evidence type="ECO:0000313" key="3">
    <source>
        <dbReference type="Proteomes" id="UP000054018"/>
    </source>
</evidence>
<reference evidence="2 3" key="1">
    <citation type="submission" date="2014-04" db="EMBL/GenBank/DDBJ databases">
        <authorList>
            <consortium name="DOE Joint Genome Institute"/>
            <person name="Kuo A."/>
            <person name="Kohler A."/>
            <person name="Costa M.D."/>
            <person name="Nagy L.G."/>
            <person name="Floudas D."/>
            <person name="Copeland A."/>
            <person name="Barry K.W."/>
            <person name="Cichocki N."/>
            <person name="Veneault-Fourrey C."/>
            <person name="LaButti K."/>
            <person name="Lindquist E.A."/>
            <person name="Lipzen A."/>
            <person name="Lundell T."/>
            <person name="Morin E."/>
            <person name="Murat C."/>
            <person name="Sun H."/>
            <person name="Tunlid A."/>
            <person name="Henrissat B."/>
            <person name="Grigoriev I.V."/>
            <person name="Hibbett D.S."/>
            <person name="Martin F."/>
            <person name="Nordberg H.P."/>
            <person name="Cantor M.N."/>
            <person name="Hua S.X."/>
        </authorList>
    </citation>
    <scope>NUCLEOTIDE SEQUENCE [LARGE SCALE GENOMIC DNA]</scope>
    <source>
        <strain evidence="2 3">441</strain>
    </source>
</reference>
<reference evidence="3" key="2">
    <citation type="submission" date="2015-01" db="EMBL/GenBank/DDBJ databases">
        <title>Evolutionary Origins and Diversification of the Mycorrhizal Mutualists.</title>
        <authorList>
            <consortium name="DOE Joint Genome Institute"/>
            <consortium name="Mycorrhizal Genomics Consortium"/>
            <person name="Kohler A."/>
            <person name="Kuo A."/>
            <person name="Nagy L.G."/>
            <person name="Floudas D."/>
            <person name="Copeland A."/>
            <person name="Barry K.W."/>
            <person name="Cichocki N."/>
            <person name="Veneault-Fourrey C."/>
            <person name="LaButti K."/>
            <person name="Lindquist E.A."/>
            <person name="Lipzen A."/>
            <person name="Lundell T."/>
            <person name="Morin E."/>
            <person name="Murat C."/>
            <person name="Riley R."/>
            <person name="Ohm R."/>
            <person name="Sun H."/>
            <person name="Tunlid A."/>
            <person name="Henrissat B."/>
            <person name="Grigoriev I.V."/>
            <person name="Hibbett D.S."/>
            <person name="Martin F."/>
        </authorList>
    </citation>
    <scope>NUCLEOTIDE SEQUENCE [LARGE SCALE GENOMIC DNA]</scope>
    <source>
        <strain evidence="3">441</strain>
    </source>
</reference>
<keyword evidence="3" id="KW-1185">Reference proteome</keyword>